<comment type="caution">
    <text evidence="8">The sequence shown here is derived from an EMBL/GenBank/DDBJ whole genome shotgun (WGS) entry which is preliminary data.</text>
</comment>
<dbReference type="InterPro" id="IPR001046">
    <property type="entry name" value="NRAMP_fam"/>
</dbReference>
<evidence type="ECO:0000256" key="6">
    <source>
        <dbReference type="SAM" id="MobiDB-lite"/>
    </source>
</evidence>
<dbReference type="Pfam" id="PF01566">
    <property type="entry name" value="Nramp"/>
    <property type="match status" value="1"/>
</dbReference>
<feature type="transmembrane region" description="Helical" evidence="7">
    <location>
        <begin position="432"/>
        <end position="452"/>
    </location>
</feature>
<gene>
    <name evidence="8" type="ORF">LPJ53_005900</name>
</gene>
<sequence>MNDSSHTTSRASSSTAVSTSISRPSENSPLISNQKPHNPSPGTSTEYGTALEREFEVHDIGSLVDIGDYEPSFSFYKLLRFAGPGFAMSIAYVDPGNICSDLHCGAVAGYKLIWLLFLTHALGLYIQTLSARIGIVTGRNLAQHCHQQYSHGIRIPLWLICELAIIGSDIQEAIGTAIALYLLFGVDIWKGILLAAVLSYLILGIQRYGARKVEALFIAMIAVMCVCFGIEVLMAKPDIREISKGFLIPHIPANATVQAVGVVGAVIMPHNLFLHSALVGTRQLKRTASVRNASIREANFYTTIESAIALLFSFVINATILIVFADIYSAGGKGGVLVRSAEQHLPGLVEAAELLEAAFGKTGPLLWAIGLLSSGQSSTATGTMAGQYLMEGMMRLRVSHWLRMFISRSISLVPTMLVGTLAAASLDQFDEWLNVLQSLALPFALIPTLKFAQSQAVMTSDFAVTKHWRNFGWAAAAAIIALNVYLLLPLVLQLAGMGVLAASLAPTSSEKHHHRGHDGDSHFDGSEKHDDHIDVLPPTNDAEKSVVDEAIAQPKPVGVLKLFRFATHFDRFLTVAGVFFSCASGVVTP</sequence>
<evidence type="ECO:0000256" key="2">
    <source>
        <dbReference type="ARBA" id="ARBA00022448"/>
    </source>
</evidence>
<proteinExistence type="predicted"/>
<dbReference type="GO" id="GO:0034755">
    <property type="term" value="P:iron ion transmembrane transport"/>
    <property type="evidence" value="ECO:0007669"/>
    <property type="project" value="TreeGrafter"/>
</dbReference>
<keyword evidence="3 7" id="KW-0812">Transmembrane</keyword>
<evidence type="ECO:0000256" key="1">
    <source>
        <dbReference type="ARBA" id="ARBA00004141"/>
    </source>
</evidence>
<evidence type="ECO:0000256" key="3">
    <source>
        <dbReference type="ARBA" id="ARBA00022692"/>
    </source>
</evidence>
<reference evidence="8" key="1">
    <citation type="submission" date="2022-07" db="EMBL/GenBank/DDBJ databases">
        <title>Phylogenomic reconstructions and comparative analyses of Kickxellomycotina fungi.</title>
        <authorList>
            <person name="Reynolds N.K."/>
            <person name="Stajich J.E."/>
            <person name="Barry K."/>
            <person name="Grigoriev I.V."/>
            <person name="Crous P."/>
            <person name="Smith M.E."/>
        </authorList>
    </citation>
    <scope>NUCLEOTIDE SEQUENCE</scope>
    <source>
        <strain evidence="8">NBRC 32514</strain>
    </source>
</reference>
<dbReference type="Proteomes" id="UP001149813">
    <property type="component" value="Unassembled WGS sequence"/>
</dbReference>
<evidence type="ECO:0000256" key="5">
    <source>
        <dbReference type="ARBA" id="ARBA00023136"/>
    </source>
</evidence>
<dbReference type="PRINTS" id="PR00447">
    <property type="entry name" value="NATRESASSCMP"/>
</dbReference>
<dbReference type="AlphaFoldDB" id="A0A9W8CPZ2"/>
<dbReference type="PANTHER" id="PTHR11706:SF33">
    <property type="entry name" value="NATURAL RESISTANCE-ASSOCIATED MACROPHAGE PROTEIN 2"/>
    <property type="match status" value="1"/>
</dbReference>
<dbReference type="GO" id="GO:0005886">
    <property type="term" value="C:plasma membrane"/>
    <property type="evidence" value="ECO:0007669"/>
    <property type="project" value="TreeGrafter"/>
</dbReference>
<name>A0A9W8CPZ2_9FUNG</name>
<dbReference type="OrthoDB" id="409173at2759"/>
<evidence type="ECO:0008006" key="10">
    <source>
        <dbReference type="Google" id="ProtNLM"/>
    </source>
</evidence>
<feature type="compositionally biased region" description="Low complexity" evidence="6">
    <location>
        <begin position="1"/>
        <end position="25"/>
    </location>
</feature>
<dbReference type="NCBIfam" id="NF037982">
    <property type="entry name" value="Nramp_1"/>
    <property type="match status" value="1"/>
</dbReference>
<evidence type="ECO:0000313" key="8">
    <source>
        <dbReference type="EMBL" id="KAJ1719322.1"/>
    </source>
</evidence>
<evidence type="ECO:0000256" key="7">
    <source>
        <dbReference type="SAM" id="Phobius"/>
    </source>
</evidence>
<keyword evidence="2" id="KW-0813">Transport</keyword>
<comment type="subcellular location">
    <subcellularLocation>
        <location evidence="1">Membrane</location>
        <topology evidence="1">Multi-pass membrane protein</topology>
    </subcellularLocation>
</comment>
<feature type="transmembrane region" description="Helical" evidence="7">
    <location>
        <begin position="300"/>
        <end position="325"/>
    </location>
</feature>
<protein>
    <recommendedName>
        <fullName evidence="10">Natural resistance-associated macrophage protein</fullName>
    </recommendedName>
</protein>
<feature type="compositionally biased region" description="Polar residues" evidence="6">
    <location>
        <begin position="26"/>
        <end position="46"/>
    </location>
</feature>
<dbReference type="GO" id="GO:0015086">
    <property type="term" value="F:cadmium ion transmembrane transporter activity"/>
    <property type="evidence" value="ECO:0007669"/>
    <property type="project" value="TreeGrafter"/>
</dbReference>
<dbReference type="GO" id="GO:0005384">
    <property type="term" value="F:manganese ion transmembrane transporter activity"/>
    <property type="evidence" value="ECO:0007669"/>
    <property type="project" value="TreeGrafter"/>
</dbReference>
<keyword evidence="9" id="KW-1185">Reference proteome</keyword>
<feature type="region of interest" description="Disordered" evidence="6">
    <location>
        <begin position="1"/>
        <end position="46"/>
    </location>
</feature>
<feature type="region of interest" description="Disordered" evidence="6">
    <location>
        <begin position="509"/>
        <end position="534"/>
    </location>
</feature>
<feature type="compositionally biased region" description="Basic and acidic residues" evidence="6">
    <location>
        <begin position="517"/>
        <end position="534"/>
    </location>
</feature>
<evidence type="ECO:0000256" key="4">
    <source>
        <dbReference type="ARBA" id="ARBA00022989"/>
    </source>
</evidence>
<dbReference type="NCBIfam" id="TIGR01197">
    <property type="entry name" value="nramp"/>
    <property type="match status" value="1"/>
</dbReference>
<accession>A0A9W8CPZ2</accession>
<feature type="non-terminal residue" evidence="8">
    <location>
        <position position="589"/>
    </location>
</feature>
<evidence type="ECO:0000313" key="9">
    <source>
        <dbReference type="Proteomes" id="UP001149813"/>
    </source>
</evidence>
<feature type="transmembrane region" description="Helical" evidence="7">
    <location>
        <begin position="405"/>
        <end position="426"/>
    </location>
</feature>
<feature type="transmembrane region" description="Helical" evidence="7">
    <location>
        <begin position="365"/>
        <end position="385"/>
    </location>
</feature>
<dbReference type="EMBL" id="JANBOJ010000427">
    <property type="protein sequence ID" value="KAJ1719322.1"/>
    <property type="molecule type" value="Genomic_DNA"/>
</dbReference>
<dbReference type="PANTHER" id="PTHR11706">
    <property type="entry name" value="SOLUTE CARRIER PROTEIN FAMILY 11 MEMBER"/>
    <property type="match status" value="1"/>
</dbReference>
<feature type="transmembrane region" description="Helical" evidence="7">
    <location>
        <begin position="178"/>
        <end position="203"/>
    </location>
</feature>
<keyword evidence="5 7" id="KW-0472">Membrane</keyword>
<feature type="transmembrane region" description="Helical" evidence="7">
    <location>
        <begin position="215"/>
        <end position="235"/>
    </location>
</feature>
<keyword evidence="4 7" id="KW-1133">Transmembrane helix</keyword>
<feature type="transmembrane region" description="Helical" evidence="7">
    <location>
        <begin position="255"/>
        <end position="279"/>
    </location>
</feature>
<organism evidence="8 9">
    <name type="scientific">Coemansia erecta</name>
    <dbReference type="NCBI Taxonomy" id="147472"/>
    <lineage>
        <taxon>Eukaryota</taxon>
        <taxon>Fungi</taxon>
        <taxon>Fungi incertae sedis</taxon>
        <taxon>Zoopagomycota</taxon>
        <taxon>Kickxellomycotina</taxon>
        <taxon>Kickxellomycetes</taxon>
        <taxon>Kickxellales</taxon>
        <taxon>Kickxellaceae</taxon>
        <taxon>Coemansia</taxon>
    </lineage>
</organism>
<feature type="transmembrane region" description="Helical" evidence="7">
    <location>
        <begin position="473"/>
        <end position="505"/>
    </location>
</feature>